<feature type="region of interest" description="Disordered" evidence="1">
    <location>
        <begin position="1"/>
        <end position="74"/>
    </location>
</feature>
<evidence type="ECO:0000256" key="1">
    <source>
        <dbReference type="SAM" id="MobiDB-lite"/>
    </source>
</evidence>
<comment type="caution">
    <text evidence="2">The sequence shown here is derived from an EMBL/GenBank/DDBJ whole genome shotgun (WGS) entry which is preliminary data.</text>
</comment>
<sequence>MLTENSGGVGRGGREKKTKEVQMKERRRRRWRDWREAWREREGRGGEERREEEVEVEEAEAEGSRWPVRNGGREGGSIRVSFFWGLRHARSGRKRTSAASASGKKRGRPL</sequence>
<dbReference type="Proteomes" id="UP000247233">
    <property type="component" value="Unassembled WGS sequence"/>
</dbReference>
<keyword evidence="3" id="KW-1185">Reference proteome</keyword>
<feature type="compositionally biased region" description="Basic and acidic residues" evidence="1">
    <location>
        <begin position="33"/>
        <end position="52"/>
    </location>
</feature>
<protein>
    <submittedName>
        <fullName evidence="2">Uncharacterized protein</fullName>
    </submittedName>
</protein>
<evidence type="ECO:0000313" key="3">
    <source>
        <dbReference type="Proteomes" id="UP000247233"/>
    </source>
</evidence>
<dbReference type="AlphaFoldDB" id="A0A317X0G7"/>
<accession>A0A317X0G7</accession>
<dbReference type="GeneID" id="37067061"/>
<name>A0A317X0G7_9EURO</name>
<feature type="compositionally biased region" description="Basic and acidic residues" evidence="1">
    <location>
        <begin position="12"/>
        <end position="24"/>
    </location>
</feature>
<dbReference type="RefSeq" id="XP_025403873.1">
    <property type="nucleotide sequence ID" value="XM_025544824.1"/>
</dbReference>
<reference evidence="2 3" key="1">
    <citation type="submission" date="2016-12" db="EMBL/GenBank/DDBJ databases">
        <title>The genomes of Aspergillus section Nigri reveals drivers in fungal speciation.</title>
        <authorList>
            <consortium name="DOE Joint Genome Institute"/>
            <person name="Vesth T.C."/>
            <person name="Nybo J."/>
            <person name="Theobald S."/>
            <person name="Brandl J."/>
            <person name="Frisvad J.C."/>
            <person name="Nielsen K.F."/>
            <person name="Lyhne E.K."/>
            <person name="Kogle M.E."/>
            <person name="Kuo A."/>
            <person name="Riley R."/>
            <person name="Clum A."/>
            <person name="Nolan M."/>
            <person name="Lipzen A."/>
            <person name="Salamov A."/>
            <person name="Henrissat B."/>
            <person name="Wiebenga A."/>
            <person name="De Vries R.P."/>
            <person name="Grigoriev I.V."/>
            <person name="Mortensen U.H."/>
            <person name="Andersen M.R."/>
            <person name="Baker S.E."/>
        </authorList>
    </citation>
    <scope>NUCLEOTIDE SEQUENCE [LARGE SCALE GENOMIC DNA]</scope>
    <source>
        <strain evidence="2 3">CBS 117.55</strain>
    </source>
</reference>
<organism evidence="2 3">
    <name type="scientific">Aspergillus heteromorphus CBS 117.55</name>
    <dbReference type="NCBI Taxonomy" id="1448321"/>
    <lineage>
        <taxon>Eukaryota</taxon>
        <taxon>Fungi</taxon>
        <taxon>Dikarya</taxon>
        <taxon>Ascomycota</taxon>
        <taxon>Pezizomycotina</taxon>
        <taxon>Eurotiomycetes</taxon>
        <taxon>Eurotiomycetidae</taxon>
        <taxon>Eurotiales</taxon>
        <taxon>Aspergillaceae</taxon>
        <taxon>Aspergillus</taxon>
        <taxon>Aspergillus subgen. Circumdati</taxon>
    </lineage>
</organism>
<dbReference type="EMBL" id="MSFL01000001">
    <property type="protein sequence ID" value="PWY92134.1"/>
    <property type="molecule type" value="Genomic_DNA"/>
</dbReference>
<proteinExistence type="predicted"/>
<evidence type="ECO:0000313" key="2">
    <source>
        <dbReference type="EMBL" id="PWY92134.1"/>
    </source>
</evidence>
<feature type="region of interest" description="Disordered" evidence="1">
    <location>
        <begin position="89"/>
        <end position="110"/>
    </location>
</feature>
<dbReference type="VEuPathDB" id="FungiDB:BO70DRAFT_3719"/>
<gene>
    <name evidence="2" type="ORF">BO70DRAFT_3719</name>
</gene>